<dbReference type="InterPro" id="IPR026444">
    <property type="entry name" value="Secre_tail"/>
</dbReference>
<evidence type="ECO:0000313" key="3">
    <source>
        <dbReference type="EMBL" id="CAG5007063.1"/>
    </source>
</evidence>
<dbReference type="Pfam" id="PF07494">
    <property type="entry name" value="Reg_prop"/>
    <property type="match status" value="1"/>
</dbReference>
<name>A0A916JEE7_9BACT</name>
<evidence type="ECO:0000259" key="2">
    <source>
        <dbReference type="Pfam" id="PF21544"/>
    </source>
</evidence>
<dbReference type="Pfam" id="PF21544">
    <property type="entry name" value="PorZ_N_b_propeller"/>
    <property type="match status" value="1"/>
</dbReference>
<dbReference type="Proteomes" id="UP000680038">
    <property type="component" value="Unassembled WGS sequence"/>
</dbReference>
<reference evidence="3" key="1">
    <citation type="submission" date="2021-04" db="EMBL/GenBank/DDBJ databases">
        <authorList>
            <person name="Rodrigo-Torres L."/>
            <person name="Arahal R. D."/>
            <person name="Lucena T."/>
        </authorList>
    </citation>
    <scope>NUCLEOTIDE SEQUENCE</scope>
    <source>
        <strain evidence="3">CECT 9275</strain>
    </source>
</reference>
<feature type="signal peptide" evidence="1">
    <location>
        <begin position="1"/>
        <end position="18"/>
    </location>
</feature>
<dbReference type="Gene3D" id="2.130.10.10">
    <property type="entry name" value="YVTN repeat-like/Quinoprotein amine dehydrogenase"/>
    <property type="match status" value="1"/>
</dbReference>
<dbReference type="AlphaFoldDB" id="A0A916JEE7"/>
<proteinExistence type="predicted"/>
<evidence type="ECO:0000256" key="1">
    <source>
        <dbReference type="SAM" id="SignalP"/>
    </source>
</evidence>
<dbReference type="EMBL" id="CAJRAF010000002">
    <property type="protein sequence ID" value="CAG5007063.1"/>
    <property type="molecule type" value="Genomic_DNA"/>
</dbReference>
<feature type="chain" id="PRO_5038103454" description="PorZ N-terminal beta-propeller domain-containing protein" evidence="1">
    <location>
        <begin position="19"/>
        <end position="602"/>
    </location>
</feature>
<dbReference type="InterPro" id="IPR048954">
    <property type="entry name" value="PorZ_N"/>
</dbReference>
<dbReference type="NCBIfam" id="TIGR04183">
    <property type="entry name" value="Por_Secre_tail"/>
    <property type="match status" value="1"/>
</dbReference>
<dbReference type="InterPro" id="IPR011110">
    <property type="entry name" value="Reg_prop"/>
</dbReference>
<dbReference type="RefSeq" id="WP_215240380.1">
    <property type="nucleotide sequence ID" value="NZ_CAJRAF010000002.1"/>
</dbReference>
<keyword evidence="1" id="KW-0732">Signal</keyword>
<dbReference type="SUPFAM" id="SSF69322">
    <property type="entry name" value="Tricorn protease domain 2"/>
    <property type="match status" value="1"/>
</dbReference>
<feature type="domain" description="PorZ N-terminal beta-propeller" evidence="2">
    <location>
        <begin position="45"/>
        <end position="209"/>
    </location>
</feature>
<evidence type="ECO:0000313" key="4">
    <source>
        <dbReference type="Proteomes" id="UP000680038"/>
    </source>
</evidence>
<dbReference type="InterPro" id="IPR015943">
    <property type="entry name" value="WD40/YVTN_repeat-like_dom_sf"/>
</dbReference>
<organism evidence="3 4">
    <name type="scientific">Dyadobacter helix</name>
    <dbReference type="NCBI Taxonomy" id="2822344"/>
    <lineage>
        <taxon>Bacteria</taxon>
        <taxon>Pseudomonadati</taxon>
        <taxon>Bacteroidota</taxon>
        <taxon>Cytophagia</taxon>
        <taxon>Cytophagales</taxon>
        <taxon>Spirosomataceae</taxon>
        <taxon>Dyadobacter</taxon>
    </lineage>
</organism>
<accession>A0A916JEE7</accession>
<gene>
    <name evidence="3" type="ORF">DYBT9275_03956</name>
</gene>
<protein>
    <recommendedName>
        <fullName evidence="2">PorZ N-terminal beta-propeller domain-containing protein</fullName>
    </recommendedName>
</protein>
<comment type="caution">
    <text evidence="3">The sequence shown here is derived from an EMBL/GenBank/DDBJ whole genome shotgun (WGS) entry which is preliminary data.</text>
</comment>
<sequence length="602" mass="65186">MRAGKIILLVVVSQLCLAQGIPVDDWQTHFSYKSAREICITQKKIFCSSYNGLFSTDLKGDQYRLISKSDGLHDTGISSMAYNEAGNLVLLAYRSGQLDILFLDKDNEIEGVEAWPVLMQASGLPAEKKINQIVFKNNLTYLSTNFGIVVLDLPLRQVKESYRYIGTAGIEIAVSGITFSSDSLYACSSQGLLVSSLSPSVNRQYFANWHTVNTPDRPVAIGFYKNQLYAGFKNKGIASFQSGSWKEVYQSSSTSYSFSTDQDRLICSTDRQLVTISDQISVFNSSLFNQMSRAGQSATGNLWVADQQAGLLGNVNNEFEIFSPPTGDTTIVNRADSVITDLNGNTWTRLPVYLGGGIQVKAPGGNQQRILSTATGAGTLPSSKINSLALDKDGLVWFASDRGAGYLIADNILNASRVDAVLPIYGQRKLLSNEICTSVISDPGNRKWIGTKSGLYLFNPDGTELIRPFRAADSPLPANEIKALSFEGSTGILFIETTSGMVSYRTGAGNPSADLAQVTIFPNPVRPGYSGQVGITGLTDDATVKITGLSGRLVFETRSLGGTATWNLKDYTGHRARTGIYLVLIVSEDGNEKLAGKLAIIE</sequence>
<keyword evidence="4" id="KW-1185">Reference proteome</keyword>